<evidence type="ECO:0000256" key="1">
    <source>
        <dbReference type="ARBA" id="ARBA00005695"/>
    </source>
</evidence>
<dbReference type="GO" id="GO:1904680">
    <property type="term" value="F:peptide transmembrane transporter activity"/>
    <property type="evidence" value="ECO:0007669"/>
    <property type="project" value="TreeGrafter"/>
</dbReference>
<dbReference type="Gene3D" id="3.90.76.10">
    <property type="entry name" value="Dipeptide-binding Protein, Domain 1"/>
    <property type="match status" value="1"/>
</dbReference>
<dbReference type="InterPro" id="IPR030678">
    <property type="entry name" value="Peptide/Ni-bd"/>
</dbReference>
<dbReference type="EMBL" id="JACQWF010000253">
    <property type="protein sequence ID" value="MBI4595831.1"/>
    <property type="molecule type" value="Genomic_DNA"/>
</dbReference>
<dbReference type="CDD" id="cd00995">
    <property type="entry name" value="PBP2_NikA_DppA_OppA_like"/>
    <property type="match status" value="1"/>
</dbReference>
<dbReference type="PIRSF" id="PIRSF002741">
    <property type="entry name" value="MppA"/>
    <property type="match status" value="1"/>
</dbReference>
<reference evidence="5" key="1">
    <citation type="submission" date="2020-07" db="EMBL/GenBank/DDBJ databases">
        <title>Huge and variable diversity of episymbiotic CPR bacteria and DPANN archaea in groundwater ecosystems.</title>
        <authorList>
            <person name="He C.Y."/>
            <person name="Keren R."/>
            <person name="Whittaker M."/>
            <person name="Farag I.F."/>
            <person name="Doudna J."/>
            <person name="Cate J.H.D."/>
            <person name="Banfield J.F."/>
        </authorList>
    </citation>
    <scope>NUCLEOTIDE SEQUENCE</scope>
    <source>
        <strain evidence="5">NC_groundwater_1482_Ag_S-0.65um_47_24</strain>
    </source>
</reference>
<evidence type="ECO:0000313" key="5">
    <source>
        <dbReference type="EMBL" id="MBI4595831.1"/>
    </source>
</evidence>
<evidence type="ECO:0000313" key="6">
    <source>
        <dbReference type="Proteomes" id="UP000772181"/>
    </source>
</evidence>
<dbReference type="GO" id="GO:0030288">
    <property type="term" value="C:outer membrane-bounded periplasmic space"/>
    <property type="evidence" value="ECO:0007669"/>
    <property type="project" value="UniProtKB-ARBA"/>
</dbReference>
<dbReference type="Gene3D" id="3.40.190.10">
    <property type="entry name" value="Periplasmic binding protein-like II"/>
    <property type="match status" value="1"/>
</dbReference>
<feature type="domain" description="Solute-binding protein family 5" evidence="4">
    <location>
        <begin position="76"/>
        <end position="416"/>
    </location>
</feature>
<evidence type="ECO:0000259" key="4">
    <source>
        <dbReference type="Pfam" id="PF00496"/>
    </source>
</evidence>
<comment type="caution">
    <text evidence="5">The sequence shown here is derived from an EMBL/GenBank/DDBJ whole genome shotgun (WGS) entry which is preliminary data.</text>
</comment>
<evidence type="ECO:0000256" key="2">
    <source>
        <dbReference type="ARBA" id="ARBA00022729"/>
    </source>
</evidence>
<name>A0A933LQZ1_UNCTE</name>
<dbReference type="PANTHER" id="PTHR30290">
    <property type="entry name" value="PERIPLASMIC BINDING COMPONENT OF ABC TRANSPORTER"/>
    <property type="match status" value="1"/>
</dbReference>
<dbReference type="Proteomes" id="UP000772181">
    <property type="component" value="Unassembled WGS sequence"/>
</dbReference>
<dbReference type="AlphaFoldDB" id="A0A933LQZ1"/>
<dbReference type="InterPro" id="IPR039424">
    <property type="entry name" value="SBP_5"/>
</dbReference>
<dbReference type="InterPro" id="IPR000914">
    <property type="entry name" value="SBP_5_dom"/>
</dbReference>
<dbReference type="SUPFAM" id="SSF53850">
    <property type="entry name" value="Periplasmic binding protein-like II"/>
    <property type="match status" value="1"/>
</dbReference>
<feature type="signal peptide" evidence="3">
    <location>
        <begin position="1"/>
        <end position="20"/>
    </location>
</feature>
<dbReference type="GO" id="GO:0043190">
    <property type="term" value="C:ATP-binding cassette (ABC) transporter complex"/>
    <property type="evidence" value="ECO:0007669"/>
    <property type="project" value="InterPro"/>
</dbReference>
<feature type="chain" id="PRO_5036951456" evidence="3">
    <location>
        <begin position="21"/>
        <end position="524"/>
    </location>
</feature>
<dbReference type="Pfam" id="PF00496">
    <property type="entry name" value="SBP_bac_5"/>
    <property type="match status" value="1"/>
</dbReference>
<keyword evidence="2 3" id="KW-0732">Signal</keyword>
<protein>
    <submittedName>
        <fullName evidence="5">ABC transporter substrate-binding protein</fullName>
    </submittedName>
</protein>
<proteinExistence type="inferred from homology"/>
<dbReference type="InterPro" id="IPR023765">
    <property type="entry name" value="SBP_5_CS"/>
</dbReference>
<dbReference type="GO" id="GO:0015833">
    <property type="term" value="P:peptide transport"/>
    <property type="evidence" value="ECO:0007669"/>
    <property type="project" value="TreeGrafter"/>
</dbReference>
<organism evidence="5 6">
    <name type="scientific">Tectimicrobiota bacterium</name>
    <dbReference type="NCBI Taxonomy" id="2528274"/>
    <lineage>
        <taxon>Bacteria</taxon>
        <taxon>Pseudomonadati</taxon>
        <taxon>Nitrospinota/Tectimicrobiota group</taxon>
        <taxon>Candidatus Tectimicrobiota</taxon>
    </lineage>
</organism>
<gene>
    <name evidence="5" type="ORF">HY730_05555</name>
</gene>
<sequence length="524" mass="57795">MTKLVAFLTGLVCLPFFVLATPSGAVKPAPKGKVTAVVATLGQQLVDPSHGKNGMMRPVSYHLQADLVRRDLEGKWVPALASSWEISPDGLSWKFTLRKGAKFHNGEEVTAQDVLYAYERCFLPEMANPNLKTFQSTVEKLEVKDDYTIVYHTKGPQPMLLNNIPVVAAPRKYLEKVGTDGYAKNPVGAGPFKLVKNAIGEYMEWEAFENYYSPEEVPHVKTAVMRVVPEAATRIAMLKTGEADIVHGVAGAQIKEIESTAGLRTLSGPSSGSSHLQFLNMYNSSSPFSDMRVRQALAHAIDRQAIVNKIYFGQALPTAVGGISKAQFGWNPDLKPYAYDPQKSKKLLAEAGYPNGFTAKIVTYDTATVPKTPDQMEALAAFFTQVGVKTTVTLMETGTYTARFRDKSLAKDYDMGPITMPTAPAYDVGYTTSIFYISTAPYTYINNPKIDELWKQSQHIVNPKEREQVLGKIQEIAYEEVLGLGTIESHSIFGIGPRVKEWKLQVGNPYLLGLERVALNPEKQ</sequence>
<evidence type="ECO:0000256" key="3">
    <source>
        <dbReference type="SAM" id="SignalP"/>
    </source>
</evidence>
<dbReference type="PROSITE" id="PS01040">
    <property type="entry name" value="SBP_BACTERIAL_5"/>
    <property type="match status" value="1"/>
</dbReference>
<dbReference type="Gene3D" id="3.10.105.10">
    <property type="entry name" value="Dipeptide-binding Protein, Domain 3"/>
    <property type="match status" value="1"/>
</dbReference>
<comment type="similarity">
    <text evidence="1">Belongs to the bacterial solute-binding protein 5 family.</text>
</comment>
<accession>A0A933LQZ1</accession>